<dbReference type="Proteomes" id="UP001139409">
    <property type="component" value="Unassembled WGS sequence"/>
</dbReference>
<dbReference type="EMBL" id="JAIXNE010000002">
    <property type="protein sequence ID" value="MCA6075322.1"/>
    <property type="molecule type" value="Genomic_DNA"/>
</dbReference>
<name>A0A9X1L0V9_9BACT</name>
<dbReference type="CDD" id="cd07989">
    <property type="entry name" value="LPLAT_AGPAT-like"/>
    <property type="match status" value="1"/>
</dbReference>
<evidence type="ECO:0000313" key="11">
    <source>
        <dbReference type="Proteomes" id="UP001139409"/>
    </source>
</evidence>
<comment type="caution">
    <text evidence="10">The sequence shown here is derived from an EMBL/GenBank/DDBJ whole genome shotgun (WGS) entry which is preliminary data.</text>
</comment>
<feature type="transmembrane region" description="Helical" evidence="6">
    <location>
        <begin position="42"/>
        <end position="61"/>
    </location>
</feature>
<dbReference type="GO" id="GO:0006654">
    <property type="term" value="P:phosphatidic acid biosynthetic process"/>
    <property type="evidence" value="ECO:0007669"/>
    <property type="project" value="TreeGrafter"/>
</dbReference>
<comment type="pathway">
    <text evidence="1">Lipid metabolism.</text>
</comment>
<evidence type="ECO:0000313" key="10">
    <source>
        <dbReference type="EMBL" id="MCA6077627.1"/>
    </source>
</evidence>
<organism evidence="10 11">
    <name type="scientific">Fulvivirga sedimenti</name>
    <dbReference type="NCBI Taxonomy" id="2879465"/>
    <lineage>
        <taxon>Bacteria</taxon>
        <taxon>Pseudomonadati</taxon>
        <taxon>Bacteroidota</taxon>
        <taxon>Cytophagia</taxon>
        <taxon>Cytophagales</taxon>
        <taxon>Fulvivirgaceae</taxon>
        <taxon>Fulvivirga</taxon>
    </lineage>
</organism>
<gene>
    <name evidence="8" type="ORF">LDX50_10605</name>
    <name evidence="9" type="ORF">LDX50_16575</name>
    <name evidence="10" type="ORF">LDX50_22295</name>
</gene>
<dbReference type="PANTHER" id="PTHR10434">
    <property type="entry name" value="1-ACYL-SN-GLYCEROL-3-PHOSPHATE ACYLTRANSFERASE"/>
    <property type="match status" value="1"/>
</dbReference>
<feature type="transmembrane region" description="Helical" evidence="6">
    <location>
        <begin position="12"/>
        <end position="36"/>
    </location>
</feature>
<evidence type="ECO:0000256" key="4">
    <source>
        <dbReference type="ARBA" id="ARBA00023098"/>
    </source>
</evidence>
<dbReference type="AlphaFoldDB" id="A0A9X1L0V9"/>
<reference evidence="10" key="1">
    <citation type="submission" date="2021-09" db="EMBL/GenBank/DDBJ databases">
        <title>Fulvivirga sp. isolated from coastal sediment.</title>
        <authorList>
            <person name="Yu H."/>
        </authorList>
    </citation>
    <scope>NUCLEOTIDE SEQUENCE</scope>
    <source>
        <strain evidence="10">1062</strain>
    </source>
</reference>
<evidence type="ECO:0000256" key="2">
    <source>
        <dbReference type="ARBA" id="ARBA00022516"/>
    </source>
</evidence>
<dbReference type="EMBL" id="JAIXNE010000004">
    <property type="protein sequence ID" value="MCA6077627.1"/>
    <property type="molecule type" value="Genomic_DNA"/>
</dbReference>
<accession>A0A9X1L0V9</accession>
<evidence type="ECO:0000313" key="9">
    <source>
        <dbReference type="EMBL" id="MCA6076499.1"/>
    </source>
</evidence>
<keyword evidence="6" id="KW-0812">Transmembrane</keyword>
<dbReference type="InterPro" id="IPR002123">
    <property type="entry name" value="Plipid/glycerol_acylTrfase"/>
</dbReference>
<protein>
    <submittedName>
        <fullName evidence="10">1-acyl-sn-glycerol-3-phosphate acyltransferase</fullName>
    </submittedName>
</protein>
<evidence type="ECO:0000256" key="5">
    <source>
        <dbReference type="ARBA" id="ARBA00023315"/>
    </source>
</evidence>
<dbReference type="EMBL" id="JAIXNE010000003">
    <property type="protein sequence ID" value="MCA6076499.1"/>
    <property type="molecule type" value="Genomic_DNA"/>
</dbReference>
<dbReference type="SMART" id="SM00563">
    <property type="entry name" value="PlsC"/>
    <property type="match status" value="1"/>
</dbReference>
<feature type="domain" description="Phospholipid/glycerol acyltransferase" evidence="7">
    <location>
        <begin position="77"/>
        <end position="191"/>
    </location>
</feature>
<sequence>MMLRNIVGGLYTGWVILVFTVFMIILLPFILFPVMISEKLGFITYGALKVWSWIFSMLTFIRYDVSGREKVNWKNSYIFVSNHTSFLDAPGISLGIVSQFRPLAKKELKKIPIFGWIVAAATIVVDRSSPESRKASLNLLKKILSHGISILIFPEGTQNRTDQPLQPFYDGAFRTSFQTATPVVPIVIVNAGNLMPPGTLRVRPGRIKVIFESPISPEDFETPAALRSHTYATMYRMLTGEDLQVTQAQ</sequence>
<dbReference type="GO" id="GO:0003841">
    <property type="term" value="F:1-acylglycerol-3-phosphate O-acyltransferase activity"/>
    <property type="evidence" value="ECO:0007669"/>
    <property type="project" value="TreeGrafter"/>
</dbReference>
<evidence type="ECO:0000256" key="6">
    <source>
        <dbReference type="SAM" id="Phobius"/>
    </source>
</evidence>
<dbReference type="SUPFAM" id="SSF69593">
    <property type="entry name" value="Glycerol-3-phosphate (1)-acyltransferase"/>
    <property type="match status" value="1"/>
</dbReference>
<keyword evidence="3" id="KW-0808">Transferase</keyword>
<keyword evidence="4" id="KW-0443">Lipid metabolism</keyword>
<evidence type="ECO:0000313" key="8">
    <source>
        <dbReference type="EMBL" id="MCA6075322.1"/>
    </source>
</evidence>
<evidence type="ECO:0000256" key="3">
    <source>
        <dbReference type="ARBA" id="ARBA00022679"/>
    </source>
</evidence>
<dbReference type="Pfam" id="PF01553">
    <property type="entry name" value="Acyltransferase"/>
    <property type="match status" value="1"/>
</dbReference>
<proteinExistence type="predicted"/>
<keyword evidence="2" id="KW-0444">Lipid biosynthesis</keyword>
<evidence type="ECO:0000256" key="1">
    <source>
        <dbReference type="ARBA" id="ARBA00005189"/>
    </source>
</evidence>
<keyword evidence="11" id="KW-1185">Reference proteome</keyword>
<keyword evidence="6" id="KW-1133">Transmembrane helix</keyword>
<keyword evidence="5 10" id="KW-0012">Acyltransferase</keyword>
<keyword evidence="6" id="KW-0472">Membrane</keyword>
<evidence type="ECO:0000259" key="7">
    <source>
        <dbReference type="SMART" id="SM00563"/>
    </source>
</evidence>
<dbReference type="PANTHER" id="PTHR10434:SF64">
    <property type="entry name" value="1-ACYL-SN-GLYCEROL-3-PHOSPHATE ACYLTRANSFERASE-RELATED"/>
    <property type="match status" value="1"/>
</dbReference>
<dbReference type="RefSeq" id="WP_225698425.1">
    <property type="nucleotide sequence ID" value="NZ_JAIXNE010000002.1"/>
</dbReference>